<reference evidence="2" key="1">
    <citation type="submission" date="2016-10" db="EMBL/GenBank/DDBJ databases">
        <authorList>
            <person name="de Groot N.N."/>
        </authorList>
    </citation>
    <scope>NUCLEOTIDE SEQUENCE</scope>
</reference>
<dbReference type="SUPFAM" id="SSF101874">
    <property type="entry name" value="YceI-like"/>
    <property type="match status" value="1"/>
</dbReference>
<dbReference type="EMBL" id="FPHL01000057">
    <property type="protein sequence ID" value="SFV69114.1"/>
    <property type="molecule type" value="Genomic_DNA"/>
</dbReference>
<organism evidence="2">
    <name type="scientific">hydrothermal vent metagenome</name>
    <dbReference type="NCBI Taxonomy" id="652676"/>
    <lineage>
        <taxon>unclassified sequences</taxon>
        <taxon>metagenomes</taxon>
        <taxon>ecological metagenomes</taxon>
    </lineage>
</organism>
<proteinExistence type="predicted"/>
<protein>
    <recommendedName>
        <fullName evidence="1">Lipid/polyisoprenoid-binding YceI-like domain-containing protein</fullName>
    </recommendedName>
</protein>
<name>A0A1W1CTL5_9ZZZZ</name>
<accession>A0A1W1CTL5</accession>
<dbReference type="PROSITE" id="PS51257">
    <property type="entry name" value="PROKAR_LIPOPROTEIN"/>
    <property type="match status" value="1"/>
</dbReference>
<evidence type="ECO:0000313" key="2">
    <source>
        <dbReference type="EMBL" id="SFV69114.1"/>
    </source>
</evidence>
<dbReference type="AlphaFoldDB" id="A0A1W1CTL5"/>
<dbReference type="Pfam" id="PF04264">
    <property type="entry name" value="YceI"/>
    <property type="match status" value="1"/>
</dbReference>
<evidence type="ECO:0000259" key="1">
    <source>
        <dbReference type="Pfam" id="PF04264"/>
    </source>
</evidence>
<feature type="domain" description="Lipid/polyisoprenoid-binding YceI-like" evidence="1">
    <location>
        <begin position="31"/>
        <end position="195"/>
    </location>
</feature>
<gene>
    <name evidence="2" type="ORF">MNB_SV-10-1243</name>
</gene>
<sequence>MKKTFLVLLASLSLATAALAATGCVLVQPDDINVTWKAYKTPAKIGVAGQFTSVVYTPASLEGKNFRELFVGSRVKIDTSRITTGNPGRDAKLVKFFFGLMQPHTIEAKIVNIQHSGKHEKGKPRRGTVTTEVTMNGKTRTVPMSYVYKEGKFHATGTIDLFDFAAQKALASINKACYTLHKGKTWNDVTIGFSTTVKATLCHINIARKQ</sequence>
<dbReference type="InterPro" id="IPR036761">
    <property type="entry name" value="TTHA0802/YceI-like_sf"/>
</dbReference>
<dbReference type="Gene3D" id="2.40.128.110">
    <property type="entry name" value="Lipid/polyisoprenoid-binding, YceI-like"/>
    <property type="match status" value="1"/>
</dbReference>
<dbReference type="InterPro" id="IPR007372">
    <property type="entry name" value="Lipid/polyisoprenoid-bd_YceI"/>
</dbReference>